<proteinExistence type="predicted"/>
<dbReference type="InterPro" id="IPR001683">
    <property type="entry name" value="PX_dom"/>
</dbReference>
<dbReference type="PANTHER" id="PTHR47185">
    <property type="entry name" value="PX DOMAIN-CONTAINING PROTEIN YPR097W"/>
    <property type="match status" value="1"/>
</dbReference>
<dbReference type="SMART" id="SM00312">
    <property type="entry name" value="PX"/>
    <property type="match status" value="1"/>
</dbReference>
<dbReference type="InterPro" id="IPR024554">
    <property type="entry name" value="LEC1-like_C"/>
</dbReference>
<dbReference type="Proteomes" id="UP000799640">
    <property type="component" value="Unassembled WGS sequence"/>
</dbReference>
<dbReference type="PROSITE" id="PS50195">
    <property type="entry name" value="PX"/>
    <property type="match status" value="1"/>
</dbReference>
<feature type="region of interest" description="Disordered" evidence="1">
    <location>
        <begin position="269"/>
        <end position="409"/>
    </location>
</feature>
<organism evidence="3 4">
    <name type="scientific">Trichodelitschia bisporula</name>
    <dbReference type="NCBI Taxonomy" id="703511"/>
    <lineage>
        <taxon>Eukaryota</taxon>
        <taxon>Fungi</taxon>
        <taxon>Dikarya</taxon>
        <taxon>Ascomycota</taxon>
        <taxon>Pezizomycotina</taxon>
        <taxon>Dothideomycetes</taxon>
        <taxon>Dothideomycetes incertae sedis</taxon>
        <taxon>Phaeotrichales</taxon>
        <taxon>Phaeotrichaceae</taxon>
        <taxon>Trichodelitschia</taxon>
    </lineage>
</organism>
<reference evidence="3" key="1">
    <citation type="journal article" date="2020" name="Stud. Mycol.">
        <title>101 Dothideomycetes genomes: a test case for predicting lifestyles and emergence of pathogens.</title>
        <authorList>
            <person name="Haridas S."/>
            <person name="Albert R."/>
            <person name="Binder M."/>
            <person name="Bloem J."/>
            <person name="Labutti K."/>
            <person name="Salamov A."/>
            <person name="Andreopoulos B."/>
            <person name="Baker S."/>
            <person name="Barry K."/>
            <person name="Bills G."/>
            <person name="Bluhm B."/>
            <person name="Cannon C."/>
            <person name="Castanera R."/>
            <person name="Culley D."/>
            <person name="Daum C."/>
            <person name="Ezra D."/>
            <person name="Gonzalez J."/>
            <person name="Henrissat B."/>
            <person name="Kuo A."/>
            <person name="Liang C."/>
            <person name="Lipzen A."/>
            <person name="Lutzoni F."/>
            <person name="Magnuson J."/>
            <person name="Mondo S."/>
            <person name="Nolan M."/>
            <person name="Ohm R."/>
            <person name="Pangilinan J."/>
            <person name="Park H.-J."/>
            <person name="Ramirez L."/>
            <person name="Alfaro M."/>
            <person name="Sun H."/>
            <person name="Tritt A."/>
            <person name="Yoshinaga Y."/>
            <person name="Zwiers L.-H."/>
            <person name="Turgeon B."/>
            <person name="Goodwin S."/>
            <person name="Spatafora J."/>
            <person name="Crous P."/>
            <person name="Grigoriev I."/>
        </authorList>
    </citation>
    <scope>NUCLEOTIDE SEQUENCE</scope>
    <source>
        <strain evidence="3">CBS 262.69</strain>
    </source>
</reference>
<dbReference type="Pfam" id="PF12825">
    <property type="entry name" value="DUF3818"/>
    <property type="match status" value="1"/>
</dbReference>
<sequence length="991" mass="111793">MALAAPDRSELQRSSDSYVSLPPPGALLTGKQEHYLKRELISRQTAWEISELNSPTALRRFGAPFKSDAGEVKPQDSELPILRFIFVHHVRTFPFLRRAQETEFWQNRVQVFLESFASKHISSSEDRLEDTKRRKLALKARKLVEIMMVSGIPTASGYEERIRFAELEVVDRGAQEKGLIANVPHGHEIHGWDVNVAGVRTVVERRHWRNHNEPAFIIRVKRAGHPEHFVVRRYEDFKRMHEALRIELAGKVLPPLPRKNTDDIVVPSFIDDSDSASSGSSEERDTFVDAPETSTESFAPARAPSVSSARSMEDLPFRDASRNSLVPPEPSRDNGSSTSIGDSLQAPARDRYKPSALREQVRDKVHRRKGSAASSMSRKSARAPSPPRPSTDIPTSPRTPTASHFHLGPGSTVLFRESQRVSLRAALRTLLANEQVAQSNAMREFLTIDPVELAEEDVVDCDKRRLVDEKRVEEQRRFYEVARQRAAELDVHMEKFRRDIVERNGLRKLFSAIKEKKRIEDLPPEYQKFAEWLRIEIAATIYHLFLAEDNSAELFAQMKRIHSLIPYSLLKNIIRFANPAALMPRILDVFMAQPFGSRSLLQHIFGMAIQDGITGIQKAITTLITQKIQDPTFPDKIQAYAGADEVIKQVIKQDAEDANIDIVLAILRSDLIDPVLPPEHIEAGAQAYLAWKRAVEEVGSERLPGAQLYAHLKLLLKLYVRQRDKVKMLEMINEPNSQRLLRDLIEIFYEPLMRVYKAANVYNSVTDFASFVDDIITTVTAAQRAGLTADPNQTVQSFIDLCARHQDNFYKFVHECHVHDDGLFDRVMAHLETILEFLRIGPRGGALDMNALVREAMDQGAVDPEKLLAEVNALVKWHVRRKRWHADKTRRKMAADGEEAGGAGFSGLGMKISAADFGVEQDDLDELEEGGSETEEEEEDEGVDGIVAERRRRARQAALRAGTGEPVKPVVSEVPKLMGGFVRGLRGVLAD</sequence>
<feature type="region of interest" description="Disordered" evidence="1">
    <location>
        <begin position="925"/>
        <end position="948"/>
    </location>
</feature>
<feature type="compositionally biased region" description="Basic and acidic residues" evidence="1">
    <location>
        <begin position="311"/>
        <end position="321"/>
    </location>
</feature>
<feature type="compositionally biased region" description="Acidic residues" evidence="1">
    <location>
        <begin position="925"/>
        <end position="943"/>
    </location>
</feature>
<dbReference type="InterPro" id="IPR047168">
    <property type="entry name" value="LEC1-like"/>
</dbReference>
<name>A0A6G1I729_9PEZI</name>
<keyword evidence="4" id="KW-1185">Reference proteome</keyword>
<evidence type="ECO:0000256" key="1">
    <source>
        <dbReference type="SAM" id="MobiDB-lite"/>
    </source>
</evidence>
<dbReference type="SUPFAM" id="SSF64268">
    <property type="entry name" value="PX domain"/>
    <property type="match status" value="1"/>
</dbReference>
<dbReference type="OrthoDB" id="71672at2759"/>
<dbReference type="AlphaFoldDB" id="A0A6G1I729"/>
<dbReference type="EMBL" id="ML996689">
    <property type="protein sequence ID" value="KAF2403991.1"/>
    <property type="molecule type" value="Genomic_DNA"/>
</dbReference>
<feature type="region of interest" description="Disordered" evidence="1">
    <location>
        <begin position="1"/>
        <end position="25"/>
    </location>
</feature>
<protein>
    <recommendedName>
        <fullName evidence="2">PX domain-containing protein</fullName>
    </recommendedName>
</protein>
<dbReference type="Pfam" id="PF00787">
    <property type="entry name" value="PX"/>
    <property type="match status" value="1"/>
</dbReference>
<dbReference type="InterPro" id="IPR036871">
    <property type="entry name" value="PX_dom_sf"/>
</dbReference>
<dbReference type="InterPro" id="IPR024555">
    <property type="entry name" value="PX-associated"/>
</dbReference>
<dbReference type="Pfam" id="PF12828">
    <property type="entry name" value="PXB"/>
    <property type="match status" value="1"/>
</dbReference>
<evidence type="ECO:0000313" key="4">
    <source>
        <dbReference type="Proteomes" id="UP000799640"/>
    </source>
</evidence>
<evidence type="ECO:0000259" key="2">
    <source>
        <dbReference type="PROSITE" id="PS50195"/>
    </source>
</evidence>
<accession>A0A6G1I729</accession>
<gene>
    <name evidence="3" type="ORF">EJ06DRAFT_547060</name>
</gene>
<dbReference type="PANTHER" id="PTHR47185:SF1">
    <property type="entry name" value="PX DOMAIN-CONTAINING PROTEIN YPR097W"/>
    <property type="match status" value="1"/>
</dbReference>
<evidence type="ECO:0000313" key="3">
    <source>
        <dbReference type="EMBL" id="KAF2403991.1"/>
    </source>
</evidence>
<dbReference type="Gene3D" id="3.30.1520.10">
    <property type="entry name" value="Phox-like domain"/>
    <property type="match status" value="1"/>
</dbReference>
<feature type="compositionally biased region" description="Polar residues" evidence="1">
    <location>
        <begin position="333"/>
        <end position="342"/>
    </location>
</feature>
<dbReference type="GO" id="GO:0035091">
    <property type="term" value="F:phosphatidylinositol binding"/>
    <property type="evidence" value="ECO:0007669"/>
    <property type="project" value="InterPro"/>
</dbReference>
<feature type="domain" description="PX" evidence="2">
    <location>
        <begin position="194"/>
        <end position="453"/>
    </location>
</feature>
<feature type="compositionally biased region" description="Polar residues" evidence="1">
    <location>
        <begin position="392"/>
        <end position="402"/>
    </location>
</feature>
<feature type="compositionally biased region" description="Low complexity" evidence="1">
    <location>
        <begin position="299"/>
        <end position="310"/>
    </location>
</feature>